<dbReference type="EMBL" id="CM001884">
    <property type="protein sequence ID" value="EOY26754.1"/>
    <property type="molecule type" value="Genomic_DNA"/>
</dbReference>
<reference evidence="1 2" key="1">
    <citation type="journal article" date="2013" name="Genome Biol.">
        <title>The genome sequence of the most widely cultivated cacao type and its use to identify candidate genes regulating pod color.</title>
        <authorList>
            <person name="Motamayor J.C."/>
            <person name="Mockaitis K."/>
            <person name="Schmutz J."/>
            <person name="Haiminen N."/>
            <person name="Iii D.L."/>
            <person name="Cornejo O."/>
            <person name="Findley S.D."/>
            <person name="Zheng P."/>
            <person name="Utro F."/>
            <person name="Royaert S."/>
            <person name="Saski C."/>
            <person name="Jenkins J."/>
            <person name="Podicheti R."/>
            <person name="Zhao M."/>
            <person name="Scheffler B.E."/>
            <person name="Stack J.C."/>
            <person name="Feltus F.A."/>
            <person name="Mustiga G.M."/>
            <person name="Amores F."/>
            <person name="Phillips W."/>
            <person name="Marelli J.P."/>
            <person name="May G.D."/>
            <person name="Shapiro H."/>
            <person name="Ma J."/>
            <person name="Bustamante C.D."/>
            <person name="Schnell R.J."/>
            <person name="Main D."/>
            <person name="Gilbert D."/>
            <person name="Parida L."/>
            <person name="Kuhn D.N."/>
        </authorList>
    </citation>
    <scope>NUCLEOTIDE SEQUENCE [LARGE SCALE GENOMIC DNA]</scope>
    <source>
        <strain evidence="2">cv. Matina 1-6</strain>
    </source>
</reference>
<proteinExistence type="predicted"/>
<organism evidence="1 2">
    <name type="scientific">Theobroma cacao</name>
    <name type="common">Cacao</name>
    <name type="synonym">Cocoa</name>
    <dbReference type="NCBI Taxonomy" id="3641"/>
    <lineage>
        <taxon>Eukaryota</taxon>
        <taxon>Viridiplantae</taxon>
        <taxon>Streptophyta</taxon>
        <taxon>Embryophyta</taxon>
        <taxon>Tracheophyta</taxon>
        <taxon>Spermatophyta</taxon>
        <taxon>Magnoliopsida</taxon>
        <taxon>eudicotyledons</taxon>
        <taxon>Gunneridae</taxon>
        <taxon>Pentapetalae</taxon>
        <taxon>rosids</taxon>
        <taxon>malvids</taxon>
        <taxon>Malvales</taxon>
        <taxon>Malvaceae</taxon>
        <taxon>Byttnerioideae</taxon>
        <taxon>Theobroma</taxon>
    </lineage>
</organism>
<dbReference type="Gramene" id="EOY26754">
    <property type="protein sequence ID" value="EOY26754"/>
    <property type="gene ID" value="TCM_028720"/>
</dbReference>
<protein>
    <submittedName>
        <fullName evidence="1">Uncharacterized protein</fullName>
    </submittedName>
</protein>
<dbReference type="InParanoid" id="A0A061GI75"/>
<dbReference type="AlphaFoldDB" id="A0A061GI75"/>
<name>A0A061GI75_THECC</name>
<accession>A0A061GI75</accession>
<dbReference type="HOGENOM" id="CLU_2727336_0_0_1"/>
<sequence>MNPMDQSKQYIKGIDVDCDTQPMNPLDQSKQYITGIDVDRDTQPMNPTYQSKQYIIQYMDKKSVLGEGKKEN</sequence>
<dbReference type="Proteomes" id="UP000026915">
    <property type="component" value="Chromosome 6"/>
</dbReference>
<keyword evidence="2" id="KW-1185">Reference proteome</keyword>
<evidence type="ECO:0000313" key="1">
    <source>
        <dbReference type="EMBL" id="EOY26754.1"/>
    </source>
</evidence>
<evidence type="ECO:0000313" key="2">
    <source>
        <dbReference type="Proteomes" id="UP000026915"/>
    </source>
</evidence>
<gene>
    <name evidence="1" type="ORF">TCM_028720</name>
</gene>